<dbReference type="Gene3D" id="3.30.420.10">
    <property type="entry name" value="Ribonuclease H-like superfamily/Ribonuclease H"/>
    <property type="match status" value="1"/>
</dbReference>
<keyword evidence="3" id="KW-0269">Exonuclease</keyword>
<dbReference type="GO" id="GO:0008408">
    <property type="term" value="F:3'-5' exonuclease activity"/>
    <property type="evidence" value="ECO:0007669"/>
    <property type="project" value="TreeGrafter"/>
</dbReference>
<evidence type="ECO:0000259" key="4">
    <source>
        <dbReference type="SMART" id="SM00479"/>
    </source>
</evidence>
<keyword evidence="1" id="KW-0540">Nuclease</keyword>
<dbReference type="InterPro" id="IPR012337">
    <property type="entry name" value="RNaseH-like_sf"/>
</dbReference>
<dbReference type="EMBL" id="NBIM01000001">
    <property type="protein sequence ID" value="OXY83118.1"/>
    <property type="molecule type" value="Genomic_DNA"/>
</dbReference>
<dbReference type="RefSeq" id="WP_094199893.1">
    <property type="nucleotide sequence ID" value="NZ_NBIM01000001.1"/>
</dbReference>
<feature type="domain" description="Exonuclease" evidence="4">
    <location>
        <begin position="53"/>
        <end position="233"/>
    </location>
</feature>
<dbReference type="CDD" id="cd06127">
    <property type="entry name" value="DEDDh"/>
    <property type="match status" value="1"/>
</dbReference>
<comment type="caution">
    <text evidence="5">The sequence shown here is derived from an EMBL/GenBank/DDBJ whole genome shotgun (WGS) entry which is preliminary data.</text>
</comment>
<protein>
    <submittedName>
        <fullName evidence="5">DNA polymerase III subunit epsilon</fullName>
    </submittedName>
</protein>
<gene>
    <name evidence="5" type="ORF">B6S08_06370</name>
</gene>
<organism evidence="5 6">
    <name type="scientific">Oceanimonas doudoroffii</name>
    <dbReference type="NCBI Taxonomy" id="84158"/>
    <lineage>
        <taxon>Bacteria</taxon>
        <taxon>Pseudomonadati</taxon>
        <taxon>Pseudomonadota</taxon>
        <taxon>Gammaproteobacteria</taxon>
        <taxon>Aeromonadales</taxon>
        <taxon>Aeromonadaceae</taxon>
        <taxon>Oceanimonas</taxon>
    </lineage>
</organism>
<keyword evidence="2" id="KW-0378">Hydrolase</keyword>
<dbReference type="SMART" id="SM00479">
    <property type="entry name" value="EXOIII"/>
    <property type="match status" value="1"/>
</dbReference>
<dbReference type="PANTHER" id="PTHR30231:SF4">
    <property type="entry name" value="PROTEIN NEN2"/>
    <property type="match status" value="1"/>
</dbReference>
<evidence type="ECO:0000256" key="2">
    <source>
        <dbReference type="ARBA" id="ARBA00022801"/>
    </source>
</evidence>
<proteinExistence type="predicted"/>
<dbReference type="OrthoDB" id="5497329at2"/>
<dbReference type="PANTHER" id="PTHR30231">
    <property type="entry name" value="DNA POLYMERASE III SUBUNIT EPSILON"/>
    <property type="match status" value="1"/>
</dbReference>
<reference evidence="5 6" key="1">
    <citation type="submission" date="2017-08" db="EMBL/GenBank/DDBJ databases">
        <title>A Genome Sequence of Oceanimonas doudoroffii ATCC 27123T.</title>
        <authorList>
            <person name="Brennan M.A."/>
            <person name="Maclea K.S."/>
            <person name="Mcclelland W.D."/>
            <person name="Trachtenberg A.M."/>
        </authorList>
    </citation>
    <scope>NUCLEOTIDE SEQUENCE [LARGE SCALE GENOMIC DNA]</scope>
    <source>
        <strain evidence="5 6">ATCC 27123</strain>
    </source>
</reference>
<dbReference type="GO" id="GO:0006259">
    <property type="term" value="P:DNA metabolic process"/>
    <property type="evidence" value="ECO:0007669"/>
    <property type="project" value="UniProtKB-ARBA"/>
</dbReference>
<dbReference type="Proteomes" id="UP000242757">
    <property type="component" value="Unassembled WGS sequence"/>
</dbReference>
<accession>A0A233RIA4</accession>
<sequence length="243" mass="27787">MVYLRPSSLTESAHAPDWPALFEERARTARDYRLQRFYRAGLPAPDTPLAEVPFVALDFETTGLDARKDAIVSVGLVPFSLQRIRCRDAAHWILNPHKPMANETVALHRITHSEVKEAPDLLQVLDDLLAALAGRVVVVHYRRIEQVFFATALKARLYEDIRFPVIDTMELETRFHPRRLGLWARLRGHKPVSIRLAASRERYHLPYYAPHHALSDALATAELLQAQVAHHYSPDTPLSELWL</sequence>
<evidence type="ECO:0000313" key="5">
    <source>
        <dbReference type="EMBL" id="OXY83118.1"/>
    </source>
</evidence>
<dbReference type="AlphaFoldDB" id="A0A233RIA4"/>
<dbReference type="GO" id="GO:0003676">
    <property type="term" value="F:nucleic acid binding"/>
    <property type="evidence" value="ECO:0007669"/>
    <property type="project" value="InterPro"/>
</dbReference>
<evidence type="ECO:0000313" key="6">
    <source>
        <dbReference type="Proteomes" id="UP000242757"/>
    </source>
</evidence>
<dbReference type="Pfam" id="PF00929">
    <property type="entry name" value="RNase_T"/>
    <property type="match status" value="1"/>
</dbReference>
<dbReference type="SUPFAM" id="SSF53098">
    <property type="entry name" value="Ribonuclease H-like"/>
    <property type="match status" value="1"/>
</dbReference>
<dbReference type="InterPro" id="IPR013520">
    <property type="entry name" value="Ribonucl_H"/>
</dbReference>
<keyword evidence="6" id="KW-1185">Reference proteome</keyword>
<evidence type="ECO:0000256" key="3">
    <source>
        <dbReference type="ARBA" id="ARBA00022839"/>
    </source>
</evidence>
<dbReference type="InterPro" id="IPR036397">
    <property type="entry name" value="RNaseH_sf"/>
</dbReference>
<dbReference type="GO" id="GO:0005829">
    <property type="term" value="C:cytosol"/>
    <property type="evidence" value="ECO:0007669"/>
    <property type="project" value="TreeGrafter"/>
</dbReference>
<evidence type="ECO:0000256" key="1">
    <source>
        <dbReference type="ARBA" id="ARBA00022722"/>
    </source>
</evidence>
<name>A0A233RIA4_9GAMM</name>
<dbReference type="NCBIfam" id="NF006602">
    <property type="entry name" value="PRK09146.1"/>
    <property type="match status" value="1"/>
</dbReference>